<evidence type="ECO:0000256" key="1">
    <source>
        <dbReference type="SAM" id="SignalP"/>
    </source>
</evidence>
<feature type="chain" id="PRO_5017010577" evidence="1">
    <location>
        <begin position="24"/>
        <end position="379"/>
    </location>
</feature>
<evidence type="ECO:0000313" key="5">
    <source>
        <dbReference type="Proteomes" id="UP000265581"/>
    </source>
</evidence>
<dbReference type="InterPro" id="IPR036365">
    <property type="entry name" value="PGBD-like_sf"/>
</dbReference>
<feature type="domain" description="Peptidoglycan binding-like" evidence="2">
    <location>
        <begin position="248"/>
        <end position="285"/>
    </location>
</feature>
<feature type="domain" description="Peptidoglycan binding-like" evidence="2">
    <location>
        <begin position="332"/>
        <end position="370"/>
    </location>
</feature>
<dbReference type="AlphaFoldDB" id="A0A371PCA0"/>
<dbReference type="EMBL" id="QUBR01000001">
    <property type="protein sequence ID" value="REK73571.1"/>
    <property type="molecule type" value="Genomic_DNA"/>
</dbReference>
<dbReference type="SUPFAM" id="SSF47090">
    <property type="entry name" value="PGBD-like"/>
    <property type="match status" value="2"/>
</dbReference>
<feature type="signal peptide" evidence="1">
    <location>
        <begin position="1"/>
        <end position="23"/>
    </location>
</feature>
<dbReference type="InterPro" id="IPR036366">
    <property type="entry name" value="PGBDSf"/>
</dbReference>
<dbReference type="Pfam" id="PF01471">
    <property type="entry name" value="PG_binding_1"/>
    <property type="match status" value="2"/>
</dbReference>
<evidence type="ECO:0000259" key="2">
    <source>
        <dbReference type="Pfam" id="PF01471"/>
    </source>
</evidence>
<proteinExistence type="predicted"/>
<dbReference type="Pfam" id="PF26571">
    <property type="entry name" value="VldE"/>
    <property type="match status" value="1"/>
</dbReference>
<dbReference type="Proteomes" id="UP000265581">
    <property type="component" value="Unassembled WGS sequence"/>
</dbReference>
<evidence type="ECO:0000313" key="4">
    <source>
        <dbReference type="EMBL" id="REK73571.1"/>
    </source>
</evidence>
<comment type="caution">
    <text evidence="4">The sequence shown here is derived from an EMBL/GenBank/DDBJ whole genome shotgun (WGS) entry which is preliminary data.</text>
</comment>
<dbReference type="RefSeq" id="WP_119703681.1">
    <property type="nucleotide sequence ID" value="NZ_JBHSOI010000001.1"/>
</dbReference>
<keyword evidence="5" id="KW-1185">Reference proteome</keyword>
<dbReference type="InterPro" id="IPR002477">
    <property type="entry name" value="Peptidoglycan-bd-like"/>
</dbReference>
<dbReference type="InterPro" id="IPR058593">
    <property type="entry name" value="ARB_07466-like_C"/>
</dbReference>
<organism evidence="4 5">
    <name type="scientific">Aeromicrobium endophyticum</name>
    <dbReference type="NCBI Taxonomy" id="2292704"/>
    <lineage>
        <taxon>Bacteria</taxon>
        <taxon>Bacillati</taxon>
        <taxon>Actinomycetota</taxon>
        <taxon>Actinomycetes</taxon>
        <taxon>Propionibacteriales</taxon>
        <taxon>Nocardioidaceae</taxon>
        <taxon>Aeromicrobium</taxon>
    </lineage>
</organism>
<protein>
    <submittedName>
        <fullName evidence="4">Uncharacterized protein</fullName>
    </submittedName>
</protein>
<dbReference type="Gene3D" id="1.10.101.10">
    <property type="entry name" value="PGBD-like superfamily/PGBD"/>
    <property type="match status" value="2"/>
</dbReference>
<reference evidence="4 5" key="1">
    <citation type="submission" date="2018-08" db="EMBL/GenBank/DDBJ databases">
        <title>Aeromicrobium sp. M2KJ-4, whole genome shotgun sequence.</title>
        <authorList>
            <person name="Tuo L."/>
        </authorList>
    </citation>
    <scope>NUCLEOTIDE SEQUENCE [LARGE SCALE GENOMIC DNA]</scope>
    <source>
        <strain evidence="4 5">M2KJ-4</strain>
    </source>
</reference>
<name>A0A371PCA0_9ACTN</name>
<keyword evidence="1" id="KW-0732">Signal</keyword>
<dbReference type="OrthoDB" id="5181100at2"/>
<gene>
    <name evidence="4" type="ORF">DX116_08515</name>
</gene>
<feature type="domain" description="ARB-07466-like C-terminal" evidence="3">
    <location>
        <begin position="89"/>
        <end position="163"/>
    </location>
</feature>
<accession>A0A371PCA0</accession>
<sequence>MRIVWTVVVLLVAAGLTAAPAEAAGPPPVTLPSAPTGLTSPVTLPADVDPVSPYLPQVTCHPVDMPGPLMLRELLLRTYGIGRPGSISRGCTEGLSEHSEGRAMDWMVDSRKPAERAAAADFLAWLTRDDGLNARRLGVMYVIYDERIWSVYNVRAGWRASRGHVDHLHVSFSWNGARASTSFWTGRVGALDLGPCVRFTGSYAPPTAAPRTVPCGTPSAALVRTSRGSRAYGSSGSTVRRAQSLLRVPATSRFDRTTWDAVRAYQRAHDLPVTGALDHPTWASLDRSSVRRRTVTGFSRARAATYGVDRYSSTRLSEGAAGRAVAILQKALGMSLVDRNGYFGPRTRAAVVSLQKKAGIAADGAVAGEEWRAIRSSLV</sequence>
<evidence type="ECO:0000259" key="3">
    <source>
        <dbReference type="Pfam" id="PF26571"/>
    </source>
</evidence>